<dbReference type="InterPro" id="IPR017972">
    <property type="entry name" value="Cyt_P450_CS"/>
</dbReference>
<evidence type="ECO:0000256" key="8">
    <source>
        <dbReference type="ARBA" id="ARBA00023004"/>
    </source>
</evidence>
<dbReference type="FunFam" id="1.10.630.10:FF:000050">
    <property type="entry name" value="Cytochrome P450 monooxygenase"/>
    <property type="match status" value="1"/>
</dbReference>
<dbReference type="PRINTS" id="PR00385">
    <property type="entry name" value="P450"/>
</dbReference>
<protein>
    <recommendedName>
        <fullName evidence="14">Amino acid transporter transmembrane domain-containing protein</fullName>
    </recommendedName>
</protein>
<evidence type="ECO:0000256" key="1">
    <source>
        <dbReference type="ARBA" id="ARBA00001971"/>
    </source>
</evidence>
<evidence type="ECO:0000256" key="5">
    <source>
        <dbReference type="ARBA" id="ARBA00022692"/>
    </source>
</evidence>
<dbReference type="InterPro" id="IPR002401">
    <property type="entry name" value="Cyt_P450_E_grp-I"/>
</dbReference>
<dbReference type="PANTHER" id="PTHR24305">
    <property type="entry name" value="CYTOCHROME P450"/>
    <property type="match status" value="1"/>
</dbReference>
<reference evidence="16" key="1">
    <citation type="submission" date="2015-05" db="EMBL/GenBank/DDBJ databases">
        <authorList>
            <person name="Fogelqvist Johan"/>
        </authorList>
    </citation>
    <scope>NUCLEOTIDE SEQUENCE [LARGE SCALE GENOMIC DNA]</scope>
</reference>
<dbReference type="PROSITE" id="PS00086">
    <property type="entry name" value="CYTOCHROME_P450"/>
    <property type="match status" value="1"/>
</dbReference>
<keyword evidence="8 10" id="KW-0408">Iron</keyword>
<feature type="transmembrane region" description="Helical" evidence="13">
    <location>
        <begin position="607"/>
        <end position="632"/>
    </location>
</feature>
<keyword evidence="5 13" id="KW-0812">Transmembrane</keyword>
<evidence type="ECO:0000259" key="14">
    <source>
        <dbReference type="Pfam" id="PF01490"/>
    </source>
</evidence>
<comment type="similarity">
    <text evidence="3 11">Belongs to the cytochrome P450 family.</text>
</comment>
<evidence type="ECO:0000256" key="10">
    <source>
        <dbReference type="PIRSR" id="PIRSR602401-1"/>
    </source>
</evidence>
<evidence type="ECO:0000313" key="15">
    <source>
        <dbReference type="EMBL" id="CRK31903.1"/>
    </source>
</evidence>
<evidence type="ECO:0000256" key="9">
    <source>
        <dbReference type="ARBA" id="ARBA00023136"/>
    </source>
</evidence>
<sequence>MIIEQILPKTPLGVLAVILSLLAAKLVVNRFGGGLNGIPGPFAASFTDWWRVFIVWGRRPELTHIKLHEKYGPLVRLGPRTVSVGNAEAIKTIYALNAGFVKSGFYPVQQTIANGHCLQSMFNTTDEKFHARLRRSVSNAYSMSTLVNFEPLVDSTSEEFLKQLKQRYTRNEKAKGELDFGQWLQFYAFDVIGELTYSKRLGFVDRGEDVDDIIHNLEGLLNYVAVNVDEQAQPPKLQLARGRVRKKANGERSDIEKEAQEELPAGKPARKDFLSRFKDARKKDPDFISEERVLALTVANMFAGSDTTAISLRAVFYLLLKHPQKMEKLLHELSTESQAGRFARPDALVQWEEVRSLPYLSAVINEALRCHPAAGLTLERVVPSQGIDVAGQRIPGGTVVGCSAWVVHRDESVFGSRTDEFRPERWIDANPAELSLMKSCLFSFGAGSRTCIGKNISLLEIFKLVPAILRTFELELVDPDSPWVLHNAWFVKQSNFFVRLKERESRYPSDPTYKPVGNPVQLFPALRIIEGKIFQHRSGKKDLLTKWKKNVFRTMLVALCIAISIGGSANLDRFVALIGSFACVPLVYIYPPYLHYKGVAGTRKQKLFDIGLMTLGLVGMVYTTAITLATSFL</sequence>
<dbReference type="PRINTS" id="PR00463">
    <property type="entry name" value="EP450I"/>
</dbReference>
<feature type="compositionally biased region" description="Basic and acidic residues" evidence="12">
    <location>
        <begin position="248"/>
        <end position="260"/>
    </location>
</feature>
<feature type="transmembrane region" description="Helical" evidence="13">
    <location>
        <begin position="574"/>
        <end position="595"/>
    </location>
</feature>
<evidence type="ECO:0000256" key="7">
    <source>
        <dbReference type="ARBA" id="ARBA00022989"/>
    </source>
</evidence>
<dbReference type="GO" id="GO:0005506">
    <property type="term" value="F:iron ion binding"/>
    <property type="evidence" value="ECO:0007669"/>
    <property type="project" value="InterPro"/>
</dbReference>
<dbReference type="GO" id="GO:0016020">
    <property type="term" value="C:membrane"/>
    <property type="evidence" value="ECO:0007669"/>
    <property type="project" value="UniProtKB-SubCell"/>
</dbReference>
<keyword evidence="4 10" id="KW-0349">Heme</keyword>
<feature type="binding site" description="axial binding residue" evidence="10">
    <location>
        <position position="451"/>
    </location>
    <ligand>
        <name>heme</name>
        <dbReference type="ChEBI" id="CHEBI:30413"/>
    </ligand>
    <ligandPart>
        <name>Fe</name>
        <dbReference type="ChEBI" id="CHEBI:18248"/>
    </ligandPart>
</feature>
<evidence type="ECO:0000256" key="2">
    <source>
        <dbReference type="ARBA" id="ARBA00004370"/>
    </source>
</evidence>
<dbReference type="PANTHER" id="PTHR24305:SF232">
    <property type="entry name" value="P450, PUTATIVE (EUROFUNG)-RELATED"/>
    <property type="match status" value="1"/>
</dbReference>
<dbReference type="GO" id="GO:0004497">
    <property type="term" value="F:monooxygenase activity"/>
    <property type="evidence" value="ECO:0007669"/>
    <property type="project" value="UniProtKB-KW"/>
</dbReference>
<evidence type="ECO:0000256" key="3">
    <source>
        <dbReference type="ARBA" id="ARBA00010617"/>
    </source>
</evidence>
<dbReference type="EMBL" id="CVQI01024224">
    <property type="protein sequence ID" value="CRK31903.1"/>
    <property type="molecule type" value="Genomic_DNA"/>
</dbReference>
<evidence type="ECO:0000256" key="13">
    <source>
        <dbReference type="SAM" id="Phobius"/>
    </source>
</evidence>
<comment type="cofactor">
    <cofactor evidence="1 10">
        <name>heme</name>
        <dbReference type="ChEBI" id="CHEBI:30413"/>
    </cofactor>
</comment>
<keyword evidence="9 13" id="KW-0472">Membrane</keyword>
<keyword evidence="11" id="KW-0503">Monooxygenase</keyword>
<dbReference type="InterPro" id="IPR013057">
    <property type="entry name" value="AA_transpt_TM"/>
</dbReference>
<keyword evidence="6 10" id="KW-0479">Metal-binding</keyword>
<comment type="subcellular location">
    <subcellularLocation>
        <location evidence="2">Membrane</location>
    </subcellularLocation>
</comment>
<dbReference type="GO" id="GO:0020037">
    <property type="term" value="F:heme binding"/>
    <property type="evidence" value="ECO:0007669"/>
    <property type="project" value="InterPro"/>
</dbReference>
<feature type="transmembrane region" description="Helical" evidence="13">
    <location>
        <begin position="550"/>
        <end position="568"/>
    </location>
</feature>
<feature type="region of interest" description="Disordered" evidence="12">
    <location>
        <begin position="242"/>
        <end position="264"/>
    </location>
</feature>
<dbReference type="GO" id="GO:0016705">
    <property type="term" value="F:oxidoreductase activity, acting on paired donors, with incorporation or reduction of molecular oxygen"/>
    <property type="evidence" value="ECO:0007669"/>
    <property type="project" value="InterPro"/>
</dbReference>
<dbReference type="AlphaFoldDB" id="A0A0G4MCA4"/>
<accession>A0A0G4MCA4</accession>
<evidence type="ECO:0000313" key="16">
    <source>
        <dbReference type="Proteomes" id="UP000045706"/>
    </source>
</evidence>
<evidence type="ECO:0000256" key="11">
    <source>
        <dbReference type="RuleBase" id="RU000461"/>
    </source>
</evidence>
<dbReference type="Proteomes" id="UP000045706">
    <property type="component" value="Unassembled WGS sequence"/>
</dbReference>
<dbReference type="InterPro" id="IPR036396">
    <property type="entry name" value="Cyt_P450_sf"/>
</dbReference>
<evidence type="ECO:0000256" key="4">
    <source>
        <dbReference type="ARBA" id="ARBA00022617"/>
    </source>
</evidence>
<evidence type="ECO:0000256" key="6">
    <source>
        <dbReference type="ARBA" id="ARBA00022723"/>
    </source>
</evidence>
<dbReference type="Gene3D" id="1.10.630.10">
    <property type="entry name" value="Cytochrome P450"/>
    <property type="match status" value="1"/>
</dbReference>
<name>A0A0G4MCA4_VERLO</name>
<organism evidence="15 16">
    <name type="scientific">Verticillium longisporum</name>
    <name type="common">Verticillium dahliae var. longisporum</name>
    <dbReference type="NCBI Taxonomy" id="100787"/>
    <lineage>
        <taxon>Eukaryota</taxon>
        <taxon>Fungi</taxon>
        <taxon>Dikarya</taxon>
        <taxon>Ascomycota</taxon>
        <taxon>Pezizomycotina</taxon>
        <taxon>Sordariomycetes</taxon>
        <taxon>Hypocreomycetidae</taxon>
        <taxon>Glomerellales</taxon>
        <taxon>Plectosphaerellaceae</taxon>
        <taxon>Verticillium</taxon>
    </lineage>
</organism>
<dbReference type="CDD" id="cd11060">
    <property type="entry name" value="CYP57A1-like"/>
    <property type="match status" value="1"/>
</dbReference>
<gene>
    <name evidence="15" type="ORF">BN1723_014569</name>
</gene>
<dbReference type="InterPro" id="IPR050121">
    <property type="entry name" value="Cytochrome_P450_monoxygenase"/>
</dbReference>
<keyword evidence="7 13" id="KW-1133">Transmembrane helix</keyword>
<evidence type="ECO:0000256" key="12">
    <source>
        <dbReference type="SAM" id="MobiDB-lite"/>
    </source>
</evidence>
<keyword evidence="11" id="KW-0560">Oxidoreductase</keyword>
<proteinExistence type="inferred from homology"/>
<dbReference type="InterPro" id="IPR001128">
    <property type="entry name" value="Cyt_P450"/>
</dbReference>
<dbReference type="Pfam" id="PF00067">
    <property type="entry name" value="p450"/>
    <property type="match status" value="1"/>
</dbReference>
<feature type="domain" description="Amino acid transporter transmembrane" evidence="14">
    <location>
        <begin position="518"/>
        <end position="627"/>
    </location>
</feature>
<dbReference type="Pfam" id="PF01490">
    <property type="entry name" value="Aa_trans"/>
    <property type="match status" value="1"/>
</dbReference>
<dbReference type="SUPFAM" id="SSF48264">
    <property type="entry name" value="Cytochrome P450"/>
    <property type="match status" value="1"/>
</dbReference>